<name>A0A9N9CPR4_9GLOM</name>
<dbReference type="EMBL" id="CAJVPZ010009475">
    <property type="protein sequence ID" value="CAG8609567.1"/>
    <property type="molecule type" value="Genomic_DNA"/>
</dbReference>
<dbReference type="AlphaFoldDB" id="A0A9N9CPR4"/>
<feature type="non-terminal residue" evidence="1">
    <location>
        <position position="1"/>
    </location>
</feature>
<reference evidence="1" key="1">
    <citation type="submission" date="2021-06" db="EMBL/GenBank/DDBJ databases">
        <authorList>
            <person name="Kallberg Y."/>
            <person name="Tangrot J."/>
            <person name="Rosling A."/>
        </authorList>
    </citation>
    <scope>NUCLEOTIDE SEQUENCE</scope>
    <source>
        <strain evidence="1">IN212</strain>
    </source>
</reference>
<comment type="caution">
    <text evidence="1">The sequence shown here is derived from an EMBL/GenBank/DDBJ whole genome shotgun (WGS) entry which is preliminary data.</text>
</comment>
<organism evidence="1 2">
    <name type="scientific">Racocetra fulgida</name>
    <dbReference type="NCBI Taxonomy" id="60492"/>
    <lineage>
        <taxon>Eukaryota</taxon>
        <taxon>Fungi</taxon>
        <taxon>Fungi incertae sedis</taxon>
        <taxon>Mucoromycota</taxon>
        <taxon>Glomeromycotina</taxon>
        <taxon>Glomeromycetes</taxon>
        <taxon>Diversisporales</taxon>
        <taxon>Gigasporaceae</taxon>
        <taxon>Racocetra</taxon>
    </lineage>
</organism>
<gene>
    <name evidence="1" type="ORF">RFULGI_LOCUS6923</name>
</gene>
<evidence type="ECO:0000313" key="1">
    <source>
        <dbReference type="EMBL" id="CAG8609567.1"/>
    </source>
</evidence>
<evidence type="ECO:0000313" key="2">
    <source>
        <dbReference type="Proteomes" id="UP000789396"/>
    </source>
</evidence>
<protein>
    <submittedName>
        <fullName evidence="1">5453_t:CDS:1</fullName>
    </submittedName>
</protein>
<feature type="non-terminal residue" evidence="1">
    <location>
        <position position="128"/>
    </location>
</feature>
<dbReference type="OrthoDB" id="2388461at2759"/>
<sequence length="128" mass="14073">MDIGIILVDYSTPITPGFGGYLGGDSSLKRSRGTGFQVSSDVGNATMTSSKAEFNNEINKTNNNEFYYCDTKEFSTTQCESQFMGLPNQAGKKWCIWISNPFNNSQKAYVSFSPDEVSTNATNIDMSI</sequence>
<dbReference type="Proteomes" id="UP000789396">
    <property type="component" value="Unassembled WGS sequence"/>
</dbReference>
<accession>A0A9N9CPR4</accession>
<proteinExistence type="predicted"/>
<keyword evidence="2" id="KW-1185">Reference proteome</keyword>